<dbReference type="PATRIC" id="fig|851.8.peg.629"/>
<gene>
    <name evidence="2" type="ORF">HMPREF3221_00622</name>
</gene>
<evidence type="ECO:0000313" key="3">
    <source>
        <dbReference type="Proteomes" id="UP000070401"/>
    </source>
</evidence>
<name>A0A133P600_FUSNU</name>
<comment type="caution">
    <text evidence="2">The sequence shown here is derived from an EMBL/GenBank/DDBJ whole genome shotgun (WGS) entry which is preliminary data.</text>
</comment>
<sequence>MNPTNRLDNLLKERKDMQETQNEIIKSSKYEVVLNFSLFHELSVDNDLQNYLIDKSKELINLQVNDAIKMGKILEEVSQELGKKGSPEGVYGNFLRYNGINSKTALRLRKRYILFFEAPEHAKVIVSLLTVREIEELDKKRELLDKFYPGITLEEAKKLFKGEVKEIENKKEKEEEKGKEITDIGIYSFLQSTFQDDLTSLPEKKQKQAAKLLEKLEKLVYEE</sequence>
<organism evidence="2 3">
    <name type="scientific">Fusobacterium nucleatum</name>
    <dbReference type="NCBI Taxonomy" id="851"/>
    <lineage>
        <taxon>Bacteria</taxon>
        <taxon>Fusobacteriati</taxon>
        <taxon>Fusobacteriota</taxon>
        <taxon>Fusobacteriia</taxon>
        <taxon>Fusobacteriales</taxon>
        <taxon>Fusobacteriaceae</taxon>
        <taxon>Fusobacterium</taxon>
    </lineage>
</organism>
<keyword evidence="1" id="KW-0175">Coiled coil</keyword>
<protein>
    <submittedName>
        <fullName evidence="2">Uncharacterized protein</fullName>
    </submittedName>
</protein>
<dbReference type="RefSeq" id="WP_022069171.1">
    <property type="nucleotide sequence ID" value="NZ_KQ956653.1"/>
</dbReference>
<evidence type="ECO:0000313" key="2">
    <source>
        <dbReference type="EMBL" id="KXA24024.1"/>
    </source>
</evidence>
<evidence type="ECO:0000256" key="1">
    <source>
        <dbReference type="SAM" id="Coils"/>
    </source>
</evidence>
<accession>A0A133P600</accession>
<reference evidence="3" key="1">
    <citation type="submission" date="2016-01" db="EMBL/GenBank/DDBJ databases">
        <authorList>
            <person name="Mitreva M."/>
            <person name="Pepin K.H."/>
            <person name="Mihindukulasuriya K.A."/>
            <person name="Fulton R."/>
            <person name="Fronick C."/>
            <person name="O'Laughlin M."/>
            <person name="Miner T."/>
            <person name="Herter B."/>
            <person name="Rosa B.A."/>
            <person name="Cordes M."/>
            <person name="Tomlinson C."/>
            <person name="Wollam A."/>
            <person name="Palsikar V.B."/>
            <person name="Mardis E.R."/>
            <person name="Wilson R.K."/>
        </authorList>
    </citation>
    <scope>NUCLEOTIDE SEQUENCE [LARGE SCALE GENOMIC DNA]</scope>
    <source>
        <strain evidence="3">MJR7757B</strain>
    </source>
</reference>
<dbReference type="AlphaFoldDB" id="A0A133P600"/>
<feature type="coiled-coil region" evidence="1">
    <location>
        <begin position="153"/>
        <end position="184"/>
    </location>
</feature>
<dbReference type="Proteomes" id="UP000070401">
    <property type="component" value="Unassembled WGS sequence"/>
</dbReference>
<dbReference type="EMBL" id="LRPY01000058">
    <property type="protein sequence ID" value="KXA24024.1"/>
    <property type="molecule type" value="Genomic_DNA"/>
</dbReference>
<proteinExistence type="predicted"/>
<keyword evidence="3" id="KW-1185">Reference proteome</keyword>